<evidence type="ECO:0000256" key="5">
    <source>
        <dbReference type="ARBA" id="ARBA00022840"/>
    </source>
</evidence>
<evidence type="ECO:0000256" key="1">
    <source>
        <dbReference type="ARBA" id="ARBA00004141"/>
    </source>
</evidence>
<dbReference type="GO" id="GO:0016887">
    <property type="term" value="F:ATP hydrolysis activity"/>
    <property type="evidence" value="ECO:0007669"/>
    <property type="project" value="InterPro"/>
</dbReference>
<dbReference type="OrthoDB" id="66620at2759"/>
<dbReference type="InterPro" id="IPR050352">
    <property type="entry name" value="ABCG_transporters"/>
</dbReference>
<dbReference type="RefSeq" id="XP_014150245.1">
    <property type="nucleotide sequence ID" value="XM_014294770.1"/>
</dbReference>
<keyword evidence="7 9" id="KW-0472">Membrane</keyword>
<organism evidence="11 12">
    <name type="scientific">Sphaeroforma arctica JP610</name>
    <dbReference type="NCBI Taxonomy" id="667725"/>
    <lineage>
        <taxon>Eukaryota</taxon>
        <taxon>Ichthyosporea</taxon>
        <taxon>Ichthyophonida</taxon>
        <taxon>Sphaeroforma</taxon>
    </lineage>
</organism>
<evidence type="ECO:0000256" key="8">
    <source>
        <dbReference type="SAM" id="MobiDB-lite"/>
    </source>
</evidence>
<feature type="transmembrane region" description="Helical" evidence="9">
    <location>
        <begin position="554"/>
        <end position="573"/>
    </location>
</feature>
<feature type="transmembrane region" description="Helical" evidence="9">
    <location>
        <begin position="460"/>
        <end position="486"/>
    </location>
</feature>
<feature type="region of interest" description="Disordered" evidence="8">
    <location>
        <begin position="1"/>
        <end position="25"/>
    </location>
</feature>
<dbReference type="InterPro" id="IPR043926">
    <property type="entry name" value="ABCG_dom"/>
</dbReference>
<gene>
    <name evidence="11" type="ORF">SARC_11150</name>
</gene>
<evidence type="ECO:0000259" key="10">
    <source>
        <dbReference type="PROSITE" id="PS50893"/>
    </source>
</evidence>
<protein>
    <recommendedName>
        <fullName evidence="10">ABC transporter domain-containing protein</fullName>
    </recommendedName>
</protein>
<dbReference type="Gene3D" id="3.40.50.300">
    <property type="entry name" value="P-loop containing nucleotide triphosphate hydrolases"/>
    <property type="match status" value="1"/>
</dbReference>
<evidence type="ECO:0000256" key="6">
    <source>
        <dbReference type="ARBA" id="ARBA00022989"/>
    </source>
</evidence>
<feature type="transmembrane region" description="Helical" evidence="9">
    <location>
        <begin position="646"/>
        <end position="667"/>
    </location>
</feature>
<reference evidence="11 12" key="1">
    <citation type="submission" date="2011-02" db="EMBL/GenBank/DDBJ databases">
        <title>The Genome Sequence of Sphaeroforma arctica JP610.</title>
        <authorList>
            <consortium name="The Broad Institute Genome Sequencing Platform"/>
            <person name="Russ C."/>
            <person name="Cuomo C."/>
            <person name="Young S.K."/>
            <person name="Zeng Q."/>
            <person name="Gargeya S."/>
            <person name="Alvarado L."/>
            <person name="Berlin A."/>
            <person name="Chapman S.B."/>
            <person name="Chen Z."/>
            <person name="Freedman E."/>
            <person name="Gellesch M."/>
            <person name="Goldberg J."/>
            <person name="Griggs A."/>
            <person name="Gujja S."/>
            <person name="Heilman E."/>
            <person name="Heiman D."/>
            <person name="Howarth C."/>
            <person name="Mehta T."/>
            <person name="Neiman D."/>
            <person name="Pearson M."/>
            <person name="Roberts A."/>
            <person name="Saif S."/>
            <person name="Shea T."/>
            <person name="Shenoy N."/>
            <person name="Sisk P."/>
            <person name="Stolte C."/>
            <person name="Sykes S."/>
            <person name="White J."/>
            <person name="Yandava C."/>
            <person name="Burger G."/>
            <person name="Gray M.W."/>
            <person name="Holland P.W.H."/>
            <person name="King N."/>
            <person name="Lang F.B.F."/>
            <person name="Roger A.J."/>
            <person name="Ruiz-Trillo I."/>
            <person name="Haas B."/>
            <person name="Nusbaum C."/>
            <person name="Birren B."/>
        </authorList>
    </citation>
    <scope>NUCLEOTIDE SEQUENCE [LARGE SCALE GENOMIC DNA]</scope>
    <source>
        <strain evidence="11 12">JP610</strain>
    </source>
</reference>
<dbReference type="PANTHER" id="PTHR48041:SF139">
    <property type="entry name" value="PROTEIN SCARLET"/>
    <property type="match status" value="1"/>
</dbReference>
<keyword evidence="2" id="KW-0813">Transport</keyword>
<dbReference type="STRING" id="667725.A0A0L0FJX1"/>
<dbReference type="Pfam" id="PF01061">
    <property type="entry name" value="ABC2_membrane"/>
    <property type="match status" value="1"/>
</dbReference>
<keyword evidence="5" id="KW-0067">ATP-binding</keyword>
<dbReference type="Pfam" id="PF00005">
    <property type="entry name" value="ABC_tran"/>
    <property type="match status" value="1"/>
</dbReference>
<evidence type="ECO:0000256" key="9">
    <source>
        <dbReference type="SAM" id="Phobius"/>
    </source>
</evidence>
<feature type="transmembrane region" description="Helical" evidence="9">
    <location>
        <begin position="526"/>
        <end position="547"/>
    </location>
</feature>
<dbReference type="GO" id="GO:0140359">
    <property type="term" value="F:ABC-type transporter activity"/>
    <property type="evidence" value="ECO:0007669"/>
    <property type="project" value="InterPro"/>
</dbReference>
<dbReference type="InterPro" id="IPR003439">
    <property type="entry name" value="ABC_transporter-like_ATP-bd"/>
</dbReference>
<dbReference type="PANTHER" id="PTHR48041">
    <property type="entry name" value="ABC TRANSPORTER G FAMILY MEMBER 28"/>
    <property type="match status" value="1"/>
</dbReference>
<dbReference type="PROSITE" id="PS50893">
    <property type="entry name" value="ABC_TRANSPORTER_2"/>
    <property type="match status" value="1"/>
</dbReference>
<keyword evidence="3 9" id="KW-0812">Transmembrane</keyword>
<dbReference type="GO" id="GO:0005524">
    <property type="term" value="F:ATP binding"/>
    <property type="evidence" value="ECO:0007669"/>
    <property type="project" value="UniProtKB-KW"/>
</dbReference>
<keyword evidence="6 9" id="KW-1133">Transmembrane helix</keyword>
<dbReference type="CDD" id="cd03213">
    <property type="entry name" value="ABCG_EPDR"/>
    <property type="match status" value="1"/>
</dbReference>
<dbReference type="GO" id="GO:0016020">
    <property type="term" value="C:membrane"/>
    <property type="evidence" value="ECO:0007669"/>
    <property type="project" value="UniProtKB-SubCell"/>
</dbReference>
<dbReference type="InterPro" id="IPR013525">
    <property type="entry name" value="ABC2_TM"/>
</dbReference>
<dbReference type="Proteomes" id="UP000054560">
    <property type="component" value="Unassembled WGS sequence"/>
</dbReference>
<feature type="domain" description="ABC transporter" evidence="10">
    <location>
        <begin position="39"/>
        <end position="289"/>
    </location>
</feature>
<dbReference type="AlphaFoldDB" id="A0A0L0FJX1"/>
<evidence type="ECO:0000256" key="3">
    <source>
        <dbReference type="ARBA" id="ARBA00022692"/>
    </source>
</evidence>
<dbReference type="Pfam" id="PF19055">
    <property type="entry name" value="ABC2_membrane_7"/>
    <property type="match status" value="1"/>
</dbReference>
<feature type="transmembrane region" description="Helical" evidence="9">
    <location>
        <begin position="493"/>
        <end position="520"/>
    </location>
</feature>
<keyword evidence="4" id="KW-0547">Nucleotide-binding</keyword>
<evidence type="ECO:0000256" key="7">
    <source>
        <dbReference type="ARBA" id="ARBA00023136"/>
    </source>
</evidence>
<dbReference type="InterPro" id="IPR027417">
    <property type="entry name" value="P-loop_NTPase"/>
</dbReference>
<keyword evidence="12" id="KW-1185">Reference proteome</keyword>
<dbReference type="GeneID" id="25911654"/>
<evidence type="ECO:0000313" key="12">
    <source>
        <dbReference type="Proteomes" id="UP000054560"/>
    </source>
</evidence>
<evidence type="ECO:0000313" key="11">
    <source>
        <dbReference type="EMBL" id="KNC76343.1"/>
    </source>
</evidence>
<feature type="transmembrane region" description="Helical" evidence="9">
    <location>
        <begin position="386"/>
        <end position="407"/>
    </location>
</feature>
<dbReference type="InterPro" id="IPR003593">
    <property type="entry name" value="AAA+_ATPase"/>
</dbReference>
<accession>A0A0L0FJX1</accession>
<proteinExistence type="predicted"/>
<evidence type="ECO:0000256" key="4">
    <source>
        <dbReference type="ARBA" id="ARBA00022741"/>
    </source>
</evidence>
<sequence length="673" mass="75935">MESMRHERESRTESRRSQSLQHADERLSTKVGDGIKFNITFENLSYGVHVDGKSKEPKWLLKNVTGSINPRQMTALMGPSGAGKSTLLEVLAGRKSTGVVEGSLLFNGKERTREMKRWFGFVEQRDSLIATITVRETLMYTARLRMKANGLNDEGDRMLQDERVDEILSLLGLQGCADVIIGDEGNRGVSGGQAKRVNAGMELITNPSILFLDEPTSGLDSATSLDFISCIKDVCNRGVCVICTIHQPSTDVYKLFDRLLLLVAGEVVYLGDAQNAPSYFEEHGFKRPPKQNPADYLVSVTAGHPPMLETPETKSWPDIDPKFWVETYQKSAMAEARKISTIKHRDEVTRSELSRDVDLYANGFYYNTAVLTQRAWDSAKRDKSFFFKRVIGAIMVGIIFMLAYLSPGYDQAAIRAKQSVLMLSLTYFIFSFNAIVGPTIQSRDYSVREINANSYSVHSYFLSTVIFESPWNVVKAVLWSVVIYWACDLKREVGAFFFFMMVTFFIAETGLNFALTFSFFFPTADVASMAMVTLPLLFMLFSGFFIARPDIPDYWIWAYYISFVNYGLSAYLLNEFSGNYEYCGSYNYTIGSEPLYAYTPCDSDVPYNFSSFTTNMTLPYTIPPDETISGMGIPLSGFQSDMWQNFGMILVIWAGTRVLAFMALRFVKHGRMD</sequence>
<name>A0A0L0FJX1_9EUKA</name>
<dbReference type="SUPFAM" id="SSF52540">
    <property type="entry name" value="P-loop containing nucleoside triphosphate hydrolases"/>
    <property type="match status" value="1"/>
</dbReference>
<dbReference type="EMBL" id="KQ243143">
    <property type="protein sequence ID" value="KNC76343.1"/>
    <property type="molecule type" value="Genomic_DNA"/>
</dbReference>
<dbReference type="eggNOG" id="KOG0061">
    <property type="taxonomic scope" value="Eukaryota"/>
</dbReference>
<dbReference type="SMART" id="SM00382">
    <property type="entry name" value="AAA"/>
    <property type="match status" value="1"/>
</dbReference>
<comment type="subcellular location">
    <subcellularLocation>
        <location evidence="1">Membrane</location>
        <topology evidence="1">Multi-pass membrane protein</topology>
    </subcellularLocation>
</comment>
<evidence type="ECO:0000256" key="2">
    <source>
        <dbReference type="ARBA" id="ARBA00022448"/>
    </source>
</evidence>
<feature type="transmembrane region" description="Helical" evidence="9">
    <location>
        <begin position="419"/>
        <end position="440"/>
    </location>
</feature>